<evidence type="ECO:0000256" key="3">
    <source>
        <dbReference type="ARBA" id="ARBA00022448"/>
    </source>
</evidence>
<organism evidence="6 7">
    <name type="scientific">Nocardia puris</name>
    <dbReference type="NCBI Taxonomy" id="208602"/>
    <lineage>
        <taxon>Bacteria</taxon>
        <taxon>Bacillati</taxon>
        <taxon>Actinomycetota</taxon>
        <taxon>Actinomycetes</taxon>
        <taxon>Mycobacteriales</taxon>
        <taxon>Nocardiaceae</taxon>
        <taxon>Nocardia</taxon>
    </lineage>
</organism>
<dbReference type="SUPFAM" id="SSF53807">
    <property type="entry name" value="Helical backbone' metal receptor"/>
    <property type="match status" value="1"/>
</dbReference>
<dbReference type="EMBL" id="QNRE01000009">
    <property type="protein sequence ID" value="RBO88290.1"/>
    <property type="molecule type" value="Genomic_DNA"/>
</dbReference>
<dbReference type="PANTHER" id="PTHR30532">
    <property type="entry name" value="IRON III DICITRATE-BINDING PERIPLASMIC PROTEIN"/>
    <property type="match status" value="1"/>
</dbReference>
<dbReference type="PANTHER" id="PTHR30532:SF24">
    <property type="entry name" value="FERRIC ENTEROBACTIN-BINDING PERIPLASMIC PROTEIN FEPB"/>
    <property type="match status" value="1"/>
</dbReference>
<accession>A0A366DE14</accession>
<evidence type="ECO:0000313" key="6">
    <source>
        <dbReference type="EMBL" id="RBO88290.1"/>
    </source>
</evidence>
<proteinExistence type="inferred from homology"/>
<dbReference type="Gene3D" id="3.40.50.1980">
    <property type="entry name" value="Nitrogenase molybdenum iron protein domain"/>
    <property type="match status" value="2"/>
</dbReference>
<dbReference type="Proteomes" id="UP000252586">
    <property type="component" value="Unassembled WGS sequence"/>
</dbReference>
<dbReference type="GO" id="GO:0030288">
    <property type="term" value="C:outer membrane-bounded periplasmic space"/>
    <property type="evidence" value="ECO:0007669"/>
    <property type="project" value="TreeGrafter"/>
</dbReference>
<dbReference type="AlphaFoldDB" id="A0A366DE14"/>
<gene>
    <name evidence="6" type="ORF">DFR74_10957</name>
</gene>
<dbReference type="InterPro" id="IPR051313">
    <property type="entry name" value="Bact_iron-sidero_bind"/>
</dbReference>
<evidence type="ECO:0000256" key="2">
    <source>
        <dbReference type="ARBA" id="ARBA00008814"/>
    </source>
</evidence>
<keyword evidence="3" id="KW-0813">Transport</keyword>
<dbReference type="Pfam" id="PF01497">
    <property type="entry name" value="Peripla_BP_2"/>
    <property type="match status" value="1"/>
</dbReference>
<comment type="subcellular location">
    <subcellularLocation>
        <location evidence="1">Cell envelope</location>
    </subcellularLocation>
</comment>
<dbReference type="OrthoDB" id="7941913at2"/>
<evidence type="ECO:0000256" key="1">
    <source>
        <dbReference type="ARBA" id="ARBA00004196"/>
    </source>
</evidence>
<dbReference type="InterPro" id="IPR002491">
    <property type="entry name" value="ABC_transptr_periplasmic_BD"/>
</dbReference>
<sequence>MVVLSRRGLFSVAGVAGLAVGLAACGGADDGGGEKDWSFVDDRGVTAEAAGTPSRIVAFSGAAAVLVDHGLADRIAGVFGDTSGGDTALLGDLDLDTVTVLGDQWGQFDLERYAELEPDLLITDTYMDDNLWYIPDDNRDKILELAPAIAIGVANKPLPVPIGRYIDLALALGADPEAVRLRDAQQRFAAASQAVRDAVAARPGLRVLACSAAADAFYVSNPEVSADLSYLRELGVDVVVPERTEAGGFFENLSWEYADRYPADLVILDSRGSALPPEALAAKPVWQRLPAVVAGQVAPWHPVFRFSHAGTAPLLEEFAATLARTEKVT</sequence>
<protein>
    <submittedName>
        <fullName evidence="6">Iron complex transport system substrate-binding protein</fullName>
    </submittedName>
</protein>
<comment type="similarity">
    <text evidence="2">Belongs to the bacterial solute-binding protein 8 family.</text>
</comment>
<evidence type="ECO:0000256" key="4">
    <source>
        <dbReference type="ARBA" id="ARBA00022729"/>
    </source>
</evidence>
<dbReference type="PROSITE" id="PS51257">
    <property type="entry name" value="PROKAR_LIPOPROTEIN"/>
    <property type="match status" value="1"/>
</dbReference>
<dbReference type="PROSITE" id="PS50983">
    <property type="entry name" value="FE_B12_PBP"/>
    <property type="match status" value="1"/>
</dbReference>
<dbReference type="STRING" id="1210090.GCA_001613185_06171"/>
<keyword evidence="4" id="KW-0732">Signal</keyword>
<feature type="domain" description="Fe/B12 periplasmic-binding" evidence="5">
    <location>
        <begin position="54"/>
        <end position="329"/>
    </location>
</feature>
<evidence type="ECO:0000259" key="5">
    <source>
        <dbReference type="PROSITE" id="PS50983"/>
    </source>
</evidence>
<name>A0A366DE14_9NOCA</name>
<evidence type="ECO:0000313" key="7">
    <source>
        <dbReference type="Proteomes" id="UP000252586"/>
    </source>
</evidence>
<keyword evidence="7" id="KW-1185">Reference proteome</keyword>
<reference evidence="6 7" key="1">
    <citation type="submission" date="2018-06" db="EMBL/GenBank/DDBJ databases">
        <title>Genomic Encyclopedia of Type Strains, Phase IV (KMG-IV): sequencing the most valuable type-strain genomes for metagenomic binning, comparative biology and taxonomic classification.</title>
        <authorList>
            <person name="Goeker M."/>
        </authorList>
    </citation>
    <scope>NUCLEOTIDE SEQUENCE [LARGE SCALE GENOMIC DNA]</scope>
    <source>
        <strain evidence="6 7">DSM 44599</strain>
    </source>
</reference>
<dbReference type="GO" id="GO:1901678">
    <property type="term" value="P:iron coordination entity transport"/>
    <property type="evidence" value="ECO:0007669"/>
    <property type="project" value="UniProtKB-ARBA"/>
</dbReference>
<comment type="caution">
    <text evidence="6">The sequence shown here is derived from an EMBL/GenBank/DDBJ whole genome shotgun (WGS) entry which is preliminary data.</text>
</comment>
<dbReference type="RefSeq" id="WP_067513765.1">
    <property type="nucleotide sequence ID" value="NZ_CP107943.1"/>
</dbReference>